<comment type="similarity">
    <text evidence="1">Belongs to the ComF/GntX family.</text>
</comment>
<dbReference type="EMBL" id="UGTH01000001">
    <property type="protein sequence ID" value="SUB74704.1"/>
    <property type="molecule type" value="Genomic_DNA"/>
</dbReference>
<evidence type="ECO:0000256" key="1">
    <source>
        <dbReference type="ARBA" id="ARBA00008007"/>
    </source>
</evidence>
<proteinExistence type="inferred from homology"/>
<name>A0A379D9S1_9FIRM</name>
<dbReference type="SUPFAM" id="SSF53271">
    <property type="entry name" value="PRTase-like"/>
    <property type="match status" value="1"/>
</dbReference>
<dbReference type="InterPro" id="IPR051910">
    <property type="entry name" value="ComF/GntX_DNA_util-trans"/>
</dbReference>
<evidence type="ECO:0000313" key="3">
    <source>
        <dbReference type="EMBL" id="SUB74704.1"/>
    </source>
</evidence>
<protein>
    <submittedName>
        <fullName evidence="3">DNA utilization protein GntX</fullName>
    </submittedName>
</protein>
<dbReference type="InterPro" id="IPR000836">
    <property type="entry name" value="PRTase_dom"/>
</dbReference>
<dbReference type="Proteomes" id="UP000254777">
    <property type="component" value="Unassembled WGS sequence"/>
</dbReference>
<gene>
    <name evidence="3" type="ORF">NCTC11088_00459</name>
</gene>
<evidence type="ECO:0000313" key="4">
    <source>
        <dbReference type="Proteomes" id="UP000254777"/>
    </source>
</evidence>
<accession>A0A379D9S1</accession>
<dbReference type="InterPro" id="IPR029057">
    <property type="entry name" value="PRTase-like"/>
</dbReference>
<dbReference type="AlphaFoldDB" id="A0A379D9S1"/>
<dbReference type="Pfam" id="PF00156">
    <property type="entry name" value="Pribosyltran"/>
    <property type="match status" value="1"/>
</dbReference>
<dbReference type="RefSeq" id="WP_004818998.1">
    <property type="nucleotide sequence ID" value="NZ_UGTH01000001.1"/>
</dbReference>
<dbReference type="Gene3D" id="3.40.50.2020">
    <property type="match status" value="1"/>
</dbReference>
<reference evidence="3 4" key="1">
    <citation type="submission" date="2018-06" db="EMBL/GenBank/DDBJ databases">
        <authorList>
            <consortium name="Pathogen Informatics"/>
            <person name="Doyle S."/>
        </authorList>
    </citation>
    <scope>NUCLEOTIDE SEQUENCE [LARGE SCALE GENOMIC DNA]</scope>
    <source>
        <strain evidence="3 4">NCTC11088</strain>
    </source>
</reference>
<dbReference type="PANTHER" id="PTHR47505">
    <property type="entry name" value="DNA UTILIZATION PROTEIN YHGH"/>
    <property type="match status" value="1"/>
</dbReference>
<sequence>MFDTGCLKCSHKKIYKYNLCESCYSNLRLDVIWDKKLDYADDVVVCGEYVGLLREILIDYKFRDCVYYSDVLSKIMTEKLLKTRLYRKYDAITYVPMHKIDVMERGYNQSKILAKKVSEDILLKFIEPIKKIKRTKKQIEVTSLDRYKNLKDVFQVTGKLPENIIVVDDVITTGSTIDEVARALKENGAKKVAALVATTHNI</sequence>
<dbReference type="PANTHER" id="PTHR47505:SF1">
    <property type="entry name" value="DNA UTILIZATION PROTEIN YHGH"/>
    <property type="match status" value="1"/>
</dbReference>
<evidence type="ECO:0000259" key="2">
    <source>
        <dbReference type="Pfam" id="PF00156"/>
    </source>
</evidence>
<feature type="domain" description="Phosphoribosyltransferase" evidence="2">
    <location>
        <begin position="103"/>
        <end position="197"/>
    </location>
</feature>
<dbReference type="CDD" id="cd06223">
    <property type="entry name" value="PRTases_typeI"/>
    <property type="match status" value="1"/>
</dbReference>
<organism evidence="3 4">
    <name type="scientific">Peptoniphilus indolicus</name>
    <dbReference type="NCBI Taxonomy" id="33030"/>
    <lineage>
        <taxon>Bacteria</taxon>
        <taxon>Bacillati</taxon>
        <taxon>Bacillota</taxon>
        <taxon>Tissierellia</taxon>
        <taxon>Tissierellales</taxon>
        <taxon>Peptoniphilaceae</taxon>
        <taxon>Peptoniphilus</taxon>
    </lineage>
</organism>